<dbReference type="Gene3D" id="1.10.510.10">
    <property type="entry name" value="Transferase(Phosphotransferase) domain 1"/>
    <property type="match status" value="1"/>
</dbReference>
<keyword evidence="1" id="KW-0547">Nucleotide-binding</keyword>
<dbReference type="GO" id="GO:0005524">
    <property type="term" value="F:ATP binding"/>
    <property type="evidence" value="ECO:0007669"/>
    <property type="project" value="UniProtKB-KW"/>
</dbReference>
<dbReference type="eggNOG" id="KOG1187">
    <property type="taxonomic scope" value="Eukaryota"/>
</dbReference>
<dbReference type="STRING" id="65489.A0A0D3HC19"/>
<protein>
    <recommendedName>
        <fullName evidence="3">Protein kinase domain-containing protein</fullName>
    </recommendedName>
</protein>
<proteinExistence type="predicted"/>
<dbReference type="InterPro" id="IPR045274">
    <property type="entry name" value="WAK-like"/>
</dbReference>
<dbReference type="PANTHER" id="PTHR27005:SF145">
    <property type="entry name" value="OS10G0142600 PROTEIN"/>
    <property type="match status" value="1"/>
</dbReference>
<dbReference type="Gramene" id="OBART10G05120.1">
    <property type="protein sequence ID" value="OBART10G05120.1"/>
    <property type="gene ID" value="OBART10G05120"/>
</dbReference>
<dbReference type="EnsemblPlants" id="OBART10G05120.1">
    <property type="protein sequence ID" value="OBART10G05120.1"/>
    <property type="gene ID" value="OBART10G05120"/>
</dbReference>
<reference evidence="4" key="1">
    <citation type="journal article" date="2009" name="Rice">
        <title>De Novo Next Generation Sequencing of Plant Genomes.</title>
        <authorList>
            <person name="Rounsley S."/>
            <person name="Marri P.R."/>
            <person name="Yu Y."/>
            <person name="He R."/>
            <person name="Sisneros N."/>
            <person name="Goicoechea J.L."/>
            <person name="Lee S.J."/>
            <person name="Angelova A."/>
            <person name="Kudrna D."/>
            <person name="Luo M."/>
            <person name="Affourtit J."/>
            <person name="Desany B."/>
            <person name="Knight J."/>
            <person name="Niazi F."/>
            <person name="Egholm M."/>
            <person name="Wing R.A."/>
        </authorList>
    </citation>
    <scope>NUCLEOTIDE SEQUENCE [LARGE SCALE GENOMIC DNA]</scope>
    <source>
        <strain evidence="4">cv. IRGC 105608</strain>
    </source>
</reference>
<dbReference type="GO" id="GO:0004674">
    <property type="term" value="F:protein serine/threonine kinase activity"/>
    <property type="evidence" value="ECO:0007669"/>
    <property type="project" value="TreeGrafter"/>
</dbReference>
<dbReference type="GO" id="GO:0007166">
    <property type="term" value="P:cell surface receptor signaling pathway"/>
    <property type="evidence" value="ECO:0007669"/>
    <property type="project" value="InterPro"/>
</dbReference>
<dbReference type="AlphaFoldDB" id="A0A0D3HC19"/>
<accession>A0A0D3HC19</accession>
<evidence type="ECO:0000256" key="1">
    <source>
        <dbReference type="ARBA" id="ARBA00022741"/>
    </source>
</evidence>
<name>A0A0D3HC19_9ORYZ</name>
<evidence type="ECO:0000313" key="4">
    <source>
        <dbReference type="EnsemblPlants" id="OBART10G05120.1"/>
    </source>
</evidence>
<dbReference type="PaxDb" id="65489-OBART10G05120.1"/>
<dbReference type="GO" id="GO:0005886">
    <property type="term" value="C:plasma membrane"/>
    <property type="evidence" value="ECO:0007669"/>
    <property type="project" value="TreeGrafter"/>
</dbReference>
<evidence type="ECO:0000256" key="2">
    <source>
        <dbReference type="ARBA" id="ARBA00022840"/>
    </source>
</evidence>
<keyword evidence="5" id="KW-1185">Reference proteome</keyword>
<dbReference type="InterPro" id="IPR011009">
    <property type="entry name" value="Kinase-like_dom_sf"/>
</dbReference>
<dbReference type="Proteomes" id="UP000026960">
    <property type="component" value="Chromosome 10"/>
</dbReference>
<feature type="domain" description="Protein kinase" evidence="3">
    <location>
        <begin position="1"/>
        <end position="259"/>
    </location>
</feature>
<dbReference type="PROSITE" id="PS50011">
    <property type="entry name" value="PROTEIN_KINASE_DOM"/>
    <property type="match status" value="1"/>
</dbReference>
<organism evidence="4">
    <name type="scientific">Oryza barthii</name>
    <dbReference type="NCBI Taxonomy" id="65489"/>
    <lineage>
        <taxon>Eukaryota</taxon>
        <taxon>Viridiplantae</taxon>
        <taxon>Streptophyta</taxon>
        <taxon>Embryophyta</taxon>
        <taxon>Tracheophyta</taxon>
        <taxon>Spermatophyta</taxon>
        <taxon>Magnoliopsida</taxon>
        <taxon>Liliopsida</taxon>
        <taxon>Poales</taxon>
        <taxon>Poaceae</taxon>
        <taxon>BOP clade</taxon>
        <taxon>Oryzoideae</taxon>
        <taxon>Oryzeae</taxon>
        <taxon>Oryzinae</taxon>
        <taxon>Oryza</taxon>
    </lineage>
</organism>
<dbReference type="Gene3D" id="3.30.200.20">
    <property type="entry name" value="Phosphorylase Kinase, domain 1"/>
    <property type="match status" value="1"/>
</dbReference>
<reference evidence="4" key="2">
    <citation type="submission" date="2015-03" db="UniProtKB">
        <authorList>
            <consortium name="EnsemblPlants"/>
        </authorList>
    </citation>
    <scope>IDENTIFICATION</scope>
</reference>
<dbReference type="PROSITE" id="PS00108">
    <property type="entry name" value="PROTEIN_KINASE_ST"/>
    <property type="match status" value="1"/>
</dbReference>
<dbReference type="InterPro" id="IPR000719">
    <property type="entry name" value="Prot_kinase_dom"/>
</dbReference>
<dbReference type="HOGENOM" id="CLU_000288_21_4_1"/>
<dbReference type="SUPFAM" id="SSF56112">
    <property type="entry name" value="Protein kinase-like (PK-like)"/>
    <property type="match status" value="2"/>
</dbReference>
<keyword evidence="2" id="KW-0067">ATP-binding</keyword>
<dbReference type="SMART" id="SM00220">
    <property type="entry name" value="S_TKc"/>
    <property type="match status" value="1"/>
</dbReference>
<evidence type="ECO:0000259" key="3">
    <source>
        <dbReference type="PROSITE" id="PS50011"/>
    </source>
</evidence>
<dbReference type="Pfam" id="PF00069">
    <property type="entry name" value="Pkinase"/>
    <property type="match status" value="1"/>
</dbReference>
<evidence type="ECO:0000313" key="5">
    <source>
        <dbReference type="Proteomes" id="UP000026960"/>
    </source>
</evidence>
<dbReference type="PANTHER" id="PTHR27005">
    <property type="entry name" value="WALL-ASSOCIATED RECEPTOR KINASE-LIKE 21"/>
    <property type="match status" value="1"/>
</dbReference>
<dbReference type="InterPro" id="IPR008271">
    <property type="entry name" value="Ser/Thr_kinase_AS"/>
</dbReference>
<sequence length="271" mass="30495">MEYMSSGDLDYHLHVKNSLDSLDIRLDIAIECADALRYLHSMCNPVLHGDVKPYNILLGDNFNAKISDFGISRPLSLEKTYTSNVIGSIGYMDPLYRWDGRLTPKSDVYSFGIVLLVLITKKRAASIAQAHAEGVFTVVYLGTLENDKKVAVRTHIKGIEHGGDRNGNELNLSELIHKNIIQLLGFCCDLDAVMKCSLVVEYVNCYEKENSGRIMFDNEITAEENMATLEAIGILAMKCLSDKIDERLKMREVAEQLVMLKMAWKQRKGNI</sequence>